<feature type="compositionally biased region" description="Low complexity" evidence="1">
    <location>
        <begin position="1"/>
        <end position="14"/>
    </location>
</feature>
<dbReference type="EMBL" id="JAULSN010000001">
    <property type="protein sequence ID" value="KAK3383516.1"/>
    <property type="molecule type" value="Genomic_DNA"/>
</dbReference>
<name>A0AAE0NL65_9PEZI</name>
<reference evidence="2" key="2">
    <citation type="submission" date="2023-06" db="EMBL/GenBank/DDBJ databases">
        <authorList>
            <consortium name="Lawrence Berkeley National Laboratory"/>
            <person name="Haridas S."/>
            <person name="Hensen N."/>
            <person name="Bonometti L."/>
            <person name="Westerberg I."/>
            <person name="Brannstrom I.O."/>
            <person name="Guillou S."/>
            <person name="Cros-Aarteil S."/>
            <person name="Calhoun S."/>
            <person name="Kuo A."/>
            <person name="Mondo S."/>
            <person name="Pangilinan J."/>
            <person name="Riley R."/>
            <person name="Labutti K."/>
            <person name="Andreopoulos B."/>
            <person name="Lipzen A."/>
            <person name="Chen C."/>
            <person name="Yanf M."/>
            <person name="Daum C."/>
            <person name="Ng V."/>
            <person name="Clum A."/>
            <person name="Steindorff A."/>
            <person name="Ohm R."/>
            <person name="Martin F."/>
            <person name="Silar P."/>
            <person name="Natvig D."/>
            <person name="Lalanne C."/>
            <person name="Gautier V."/>
            <person name="Ament-Velasquez S.L."/>
            <person name="Kruys A."/>
            <person name="Hutchinson M.I."/>
            <person name="Powell A.J."/>
            <person name="Barry K."/>
            <person name="Miller A.N."/>
            <person name="Grigoriev I.V."/>
            <person name="Debuchy R."/>
            <person name="Gladieux P."/>
            <person name="Thoren M.H."/>
            <person name="Johannesson H."/>
        </authorList>
    </citation>
    <scope>NUCLEOTIDE SEQUENCE</scope>
    <source>
        <strain evidence="2">CBS 958.72</strain>
    </source>
</reference>
<protein>
    <submittedName>
        <fullName evidence="2">Uncharacterized protein</fullName>
    </submittedName>
</protein>
<reference evidence="2" key="1">
    <citation type="journal article" date="2023" name="Mol. Phylogenet. Evol.">
        <title>Genome-scale phylogeny and comparative genomics of the fungal order Sordariales.</title>
        <authorList>
            <person name="Hensen N."/>
            <person name="Bonometti L."/>
            <person name="Westerberg I."/>
            <person name="Brannstrom I.O."/>
            <person name="Guillou S."/>
            <person name="Cros-Aarteil S."/>
            <person name="Calhoun S."/>
            <person name="Haridas S."/>
            <person name="Kuo A."/>
            <person name="Mondo S."/>
            <person name="Pangilinan J."/>
            <person name="Riley R."/>
            <person name="LaButti K."/>
            <person name="Andreopoulos B."/>
            <person name="Lipzen A."/>
            <person name="Chen C."/>
            <person name="Yan M."/>
            <person name="Daum C."/>
            <person name="Ng V."/>
            <person name="Clum A."/>
            <person name="Steindorff A."/>
            <person name="Ohm R.A."/>
            <person name="Martin F."/>
            <person name="Silar P."/>
            <person name="Natvig D.O."/>
            <person name="Lalanne C."/>
            <person name="Gautier V."/>
            <person name="Ament-Velasquez S.L."/>
            <person name="Kruys A."/>
            <person name="Hutchinson M.I."/>
            <person name="Powell A.J."/>
            <person name="Barry K."/>
            <person name="Miller A.N."/>
            <person name="Grigoriev I.V."/>
            <person name="Debuchy R."/>
            <person name="Gladieux P."/>
            <person name="Hiltunen Thoren M."/>
            <person name="Johannesson H."/>
        </authorList>
    </citation>
    <scope>NUCLEOTIDE SEQUENCE</scope>
    <source>
        <strain evidence="2">CBS 958.72</strain>
    </source>
</reference>
<organism evidence="2 3">
    <name type="scientific">Lasiosphaeria ovina</name>
    <dbReference type="NCBI Taxonomy" id="92902"/>
    <lineage>
        <taxon>Eukaryota</taxon>
        <taxon>Fungi</taxon>
        <taxon>Dikarya</taxon>
        <taxon>Ascomycota</taxon>
        <taxon>Pezizomycotina</taxon>
        <taxon>Sordariomycetes</taxon>
        <taxon>Sordariomycetidae</taxon>
        <taxon>Sordariales</taxon>
        <taxon>Lasiosphaeriaceae</taxon>
        <taxon>Lasiosphaeria</taxon>
    </lineage>
</organism>
<evidence type="ECO:0000313" key="2">
    <source>
        <dbReference type="EMBL" id="KAK3383516.1"/>
    </source>
</evidence>
<dbReference type="AlphaFoldDB" id="A0AAE0NL65"/>
<gene>
    <name evidence="2" type="ORF">B0T24DRAFT_52225</name>
</gene>
<proteinExistence type="predicted"/>
<comment type="caution">
    <text evidence="2">The sequence shown here is derived from an EMBL/GenBank/DDBJ whole genome shotgun (WGS) entry which is preliminary data.</text>
</comment>
<evidence type="ECO:0000313" key="3">
    <source>
        <dbReference type="Proteomes" id="UP001287356"/>
    </source>
</evidence>
<feature type="region of interest" description="Disordered" evidence="1">
    <location>
        <begin position="1"/>
        <end position="29"/>
    </location>
</feature>
<accession>A0AAE0NL65</accession>
<evidence type="ECO:0000256" key="1">
    <source>
        <dbReference type="SAM" id="MobiDB-lite"/>
    </source>
</evidence>
<sequence length="232" mass="26482">MAVSSSSSSSSSSSTAARQRRKCPSQLRSTAQHFTASVLGKHDYSERSPGPFLEERQYLGTHQRGKCRVFVYVQQALTCNAKQSPPCHYTHHTAMFRCSVGLSPNARREPLEDGSWEGTVPWGWDGLRSYCTFTHTCLLSTYMIWIYGTHGYHQDNGYHGHTQDGRLAQSKCRARTREPLPKLWFRGRKPQNAKPARPRAPTVTRCIHYSADYLPGYVRYWAAAPERERKVR</sequence>
<dbReference type="Proteomes" id="UP001287356">
    <property type="component" value="Unassembled WGS sequence"/>
</dbReference>
<keyword evidence="3" id="KW-1185">Reference proteome</keyword>